<dbReference type="InParanoid" id="A0A1B6PTH4"/>
<dbReference type="AlphaFoldDB" id="A0A1B6PTH4"/>
<accession>A0A1B6PTH4</accession>
<reference evidence="2 3" key="1">
    <citation type="journal article" date="2009" name="Nature">
        <title>The Sorghum bicolor genome and the diversification of grasses.</title>
        <authorList>
            <person name="Paterson A.H."/>
            <person name="Bowers J.E."/>
            <person name="Bruggmann R."/>
            <person name="Dubchak I."/>
            <person name="Grimwood J."/>
            <person name="Gundlach H."/>
            <person name="Haberer G."/>
            <person name="Hellsten U."/>
            <person name="Mitros T."/>
            <person name="Poliakov A."/>
            <person name="Schmutz J."/>
            <person name="Spannagl M."/>
            <person name="Tang H."/>
            <person name="Wang X."/>
            <person name="Wicker T."/>
            <person name="Bharti A.K."/>
            <person name="Chapman J."/>
            <person name="Feltus F.A."/>
            <person name="Gowik U."/>
            <person name="Grigoriev I.V."/>
            <person name="Lyons E."/>
            <person name="Maher C.A."/>
            <person name="Martis M."/>
            <person name="Narechania A."/>
            <person name="Otillar R.P."/>
            <person name="Penning B.W."/>
            <person name="Salamov A.A."/>
            <person name="Wang Y."/>
            <person name="Zhang L."/>
            <person name="Carpita N.C."/>
            <person name="Freeling M."/>
            <person name="Gingle A.R."/>
            <person name="Hash C.T."/>
            <person name="Keller B."/>
            <person name="Klein P."/>
            <person name="Kresovich S."/>
            <person name="McCann M.C."/>
            <person name="Ming R."/>
            <person name="Peterson D.G."/>
            <person name="Mehboob-ur-Rahman"/>
            <person name="Ware D."/>
            <person name="Westhoff P."/>
            <person name="Mayer K.F."/>
            <person name="Messing J."/>
            <person name="Rokhsar D.S."/>
        </authorList>
    </citation>
    <scope>NUCLEOTIDE SEQUENCE [LARGE SCALE GENOMIC DNA]</scope>
    <source>
        <strain evidence="3">cv. BTx623</strain>
    </source>
</reference>
<evidence type="ECO:0000256" key="1">
    <source>
        <dbReference type="SAM" id="MobiDB-lite"/>
    </source>
</evidence>
<feature type="compositionally biased region" description="Acidic residues" evidence="1">
    <location>
        <begin position="88"/>
        <end position="97"/>
    </location>
</feature>
<organism evidence="2 3">
    <name type="scientific">Sorghum bicolor</name>
    <name type="common">Sorghum</name>
    <name type="synonym">Sorghum vulgare</name>
    <dbReference type="NCBI Taxonomy" id="4558"/>
    <lineage>
        <taxon>Eukaryota</taxon>
        <taxon>Viridiplantae</taxon>
        <taxon>Streptophyta</taxon>
        <taxon>Embryophyta</taxon>
        <taxon>Tracheophyta</taxon>
        <taxon>Spermatophyta</taxon>
        <taxon>Magnoliopsida</taxon>
        <taxon>Liliopsida</taxon>
        <taxon>Poales</taxon>
        <taxon>Poaceae</taxon>
        <taxon>PACMAD clade</taxon>
        <taxon>Panicoideae</taxon>
        <taxon>Andropogonodae</taxon>
        <taxon>Andropogoneae</taxon>
        <taxon>Sorghinae</taxon>
        <taxon>Sorghum</taxon>
    </lineage>
</organism>
<reference evidence="3" key="2">
    <citation type="journal article" date="2018" name="Plant J.">
        <title>The Sorghum bicolor reference genome: improved assembly, gene annotations, a transcriptome atlas, and signatures of genome organization.</title>
        <authorList>
            <person name="McCormick R.F."/>
            <person name="Truong S.K."/>
            <person name="Sreedasyam A."/>
            <person name="Jenkins J."/>
            <person name="Shu S."/>
            <person name="Sims D."/>
            <person name="Kennedy M."/>
            <person name="Amirebrahimi M."/>
            <person name="Weers B.D."/>
            <person name="McKinley B."/>
            <person name="Mattison A."/>
            <person name="Morishige D.T."/>
            <person name="Grimwood J."/>
            <person name="Schmutz J."/>
            <person name="Mullet J.E."/>
        </authorList>
    </citation>
    <scope>NUCLEOTIDE SEQUENCE [LARGE SCALE GENOMIC DNA]</scope>
    <source>
        <strain evidence="3">cv. BTx623</strain>
    </source>
</reference>
<name>A0A1B6PTH4_SORBI</name>
<evidence type="ECO:0000313" key="2">
    <source>
        <dbReference type="EMBL" id="KXG28975.1"/>
    </source>
</evidence>
<feature type="region of interest" description="Disordered" evidence="1">
    <location>
        <begin position="56"/>
        <end position="124"/>
    </location>
</feature>
<proteinExistence type="predicted"/>
<dbReference type="FunCoup" id="A0A1B6PTH4">
    <property type="interactions" value="792"/>
</dbReference>
<dbReference type="EMBL" id="CM000764">
    <property type="protein sequence ID" value="KXG28975.1"/>
    <property type="molecule type" value="Genomic_DNA"/>
</dbReference>
<protein>
    <submittedName>
        <fullName evidence="2">Uncharacterized protein</fullName>
    </submittedName>
</protein>
<evidence type="ECO:0000313" key="3">
    <source>
        <dbReference type="Proteomes" id="UP000000768"/>
    </source>
</evidence>
<dbReference type="Gramene" id="KXG28975">
    <property type="protein sequence ID" value="KXG28975"/>
    <property type="gene ID" value="SORBI_3005G193400"/>
</dbReference>
<gene>
    <name evidence="2" type="ORF">SORBI_3005G193400</name>
</gene>
<sequence length="124" mass="13194">MAARGGCLHLRRQTHHPQAPLRPTHVVVSAPPLLPCLCGARGYSYRRMAWRIPMARPDEYPSSDGEAEDPDAREAGEITEPVGGAGVEGDDDSESSEVEGFMLDLSSFPGSGDGDEEGTEEGGK</sequence>
<dbReference type="Proteomes" id="UP000000768">
    <property type="component" value="Chromosome 5"/>
</dbReference>
<keyword evidence="3" id="KW-1185">Reference proteome</keyword>
<feature type="compositionally biased region" description="Acidic residues" evidence="1">
    <location>
        <begin position="113"/>
        <end position="124"/>
    </location>
</feature>